<sequence length="409" mass="43956">MNRRRLLAALAATPAALALGAAAKKEPKRREPPEPRRSRRRKGARPPEKQVDVAVVGAGALGAWTAWHLVRRGLSVRLFDAYGAGNGRAASNLPSMMLDPVQGGDALYAGLVEESREAWQRLSDSASLPILTPCEAVTALAAIEARSAERLTGEQLRPRYTQIAWRPEAAALVAEKGGAMLAGRRGVLEAILDAQIAPEDVVMPAPLRDKRRDLYMLPDGGTARSLVYASGAWLTELFPQILTPQRLSAVRHQIFHFGPGQGDTQFRPPAMPALVDRAYGFNLLPDIEGVGVRVWKSVPDASVDPDSFDRRADERALAEVRQWLAGRLPRLAEAPVVASAAAHDCRTATGDLLLDRLPKHPRVWLVGGAAGRAFALAPAIGARVAAHVEDAARAVEPRWALGRLVDGAA</sequence>
<evidence type="ECO:0000256" key="2">
    <source>
        <dbReference type="ARBA" id="ARBA00022630"/>
    </source>
</evidence>
<keyword evidence="8" id="KW-1185">Reference proteome</keyword>
<evidence type="ECO:0000256" key="4">
    <source>
        <dbReference type="ARBA" id="ARBA00023002"/>
    </source>
</evidence>
<dbReference type="GO" id="GO:0050660">
    <property type="term" value="F:flavin adenine dinucleotide binding"/>
    <property type="evidence" value="ECO:0007669"/>
    <property type="project" value="InterPro"/>
</dbReference>
<dbReference type="AlphaFoldDB" id="A0A7W9B6H6"/>
<evidence type="ECO:0000256" key="3">
    <source>
        <dbReference type="ARBA" id="ARBA00022827"/>
    </source>
</evidence>
<dbReference type="RefSeq" id="WP_184098663.1">
    <property type="nucleotide sequence ID" value="NZ_JACIJH010000007.1"/>
</dbReference>
<proteinExistence type="predicted"/>
<keyword evidence="3" id="KW-0274">FAD</keyword>
<dbReference type="Pfam" id="PF01266">
    <property type="entry name" value="DAO"/>
    <property type="match status" value="1"/>
</dbReference>
<dbReference type="GO" id="GO:0008115">
    <property type="term" value="F:sarcosine oxidase activity"/>
    <property type="evidence" value="ECO:0007669"/>
    <property type="project" value="TreeGrafter"/>
</dbReference>
<reference evidence="7 8" key="1">
    <citation type="submission" date="2020-08" db="EMBL/GenBank/DDBJ databases">
        <title>Genomic Encyclopedia of Type Strains, Phase IV (KMG-IV): sequencing the most valuable type-strain genomes for metagenomic binning, comparative biology and taxonomic classification.</title>
        <authorList>
            <person name="Goeker M."/>
        </authorList>
    </citation>
    <scope>NUCLEOTIDE SEQUENCE [LARGE SCALE GENOMIC DNA]</scope>
    <source>
        <strain evidence="7 8">DSM 27163</strain>
    </source>
</reference>
<keyword evidence="2" id="KW-0285">Flavoprotein</keyword>
<feature type="domain" description="FAD dependent oxidoreductase" evidence="6">
    <location>
        <begin position="52"/>
        <end position="386"/>
    </location>
</feature>
<dbReference type="PANTHER" id="PTHR10961">
    <property type="entry name" value="PEROXISOMAL SARCOSINE OXIDASE"/>
    <property type="match status" value="1"/>
</dbReference>
<dbReference type="Gene3D" id="3.30.9.10">
    <property type="entry name" value="D-Amino Acid Oxidase, subunit A, domain 2"/>
    <property type="match status" value="1"/>
</dbReference>
<evidence type="ECO:0000313" key="8">
    <source>
        <dbReference type="Proteomes" id="UP000537161"/>
    </source>
</evidence>
<dbReference type="InterPro" id="IPR036188">
    <property type="entry name" value="FAD/NAD-bd_sf"/>
</dbReference>
<organism evidence="7 8">
    <name type="scientific">Sphingopyxis panaciterrulae</name>
    <dbReference type="NCBI Taxonomy" id="462372"/>
    <lineage>
        <taxon>Bacteria</taxon>
        <taxon>Pseudomonadati</taxon>
        <taxon>Pseudomonadota</taxon>
        <taxon>Alphaproteobacteria</taxon>
        <taxon>Sphingomonadales</taxon>
        <taxon>Sphingomonadaceae</taxon>
        <taxon>Sphingopyxis</taxon>
    </lineage>
</organism>
<evidence type="ECO:0000256" key="1">
    <source>
        <dbReference type="ARBA" id="ARBA00001974"/>
    </source>
</evidence>
<feature type="compositionally biased region" description="Basic and acidic residues" evidence="5">
    <location>
        <begin position="23"/>
        <end position="36"/>
    </location>
</feature>
<dbReference type="Proteomes" id="UP000537161">
    <property type="component" value="Unassembled WGS sequence"/>
</dbReference>
<gene>
    <name evidence="7" type="ORF">FHR21_002479</name>
</gene>
<accession>A0A7W9B6H6</accession>
<dbReference type="InterPro" id="IPR045170">
    <property type="entry name" value="MTOX"/>
</dbReference>
<dbReference type="InterPro" id="IPR006076">
    <property type="entry name" value="FAD-dep_OxRdtase"/>
</dbReference>
<feature type="region of interest" description="Disordered" evidence="5">
    <location>
        <begin position="20"/>
        <end position="50"/>
    </location>
</feature>
<name>A0A7W9B6H6_9SPHN</name>
<evidence type="ECO:0000313" key="7">
    <source>
        <dbReference type="EMBL" id="MBB5707117.1"/>
    </source>
</evidence>
<dbReference type="EMBL" id="JACIJH010000007">
    <property type="protein sequence ID" value="MBB5707117.1"/>
    <property type="molecule type" value="Genomic_DNA"/>
</dbReference>
<dbReference type="Gene3D" id="3.50.50.60">
    <property type="entry name" value="FAD/NAD(P)-binding domain"/>
    <property type="match status" value="1"/>
</dbReference>
<comment type="caution">
    <text evidence="7">The sequence shown here is derived from an EMBL/GenBank/DDBJ whole genome shotgun (WGS) entry which is preliminary data.</text>
</comment>
<comment type="cofactor">
    <cofactor evidence="1">
        <name>FAD</name>
        <dbReference type="ChEBI" id="CHEBI:57692"/>
    </cofactor>
</comment>
<evidence type="ECO:0000259" key="6">
    <source>
        <dbReference type="Pfam" id="PF01266"/>
    </source>
</evidence>
<keyword evidence="4" id="KW-0560">Oxidoreductase</keyword>
<protein>
    <submittedName>
        <fullName evidence="7">Glycine/D-amino acid oxidase-like deaminating enzyme</fullName>
    </submittedName>
</protein>
<dbReference type="PANTHER" id="PTHR10961:SF46">
    <property type="entry name" value="PEROXISOMAL SARCOSINE OXIDASE"/>
    <property type="match status" value="1"/>
</dbReference>
<dbReference type="SUPFAM" id="SSF51971">
    <property type="entry name" value="Nucleotide-binding domain"/>
    <property type="match status" value="1"/>
</dbReference>
<evidence type="ECO:0000256" key="5">
    <source>
        <dbReference type="SAM" id="MobiDB-lite"/>
    </source>
</evidence>